<evidence type="ECO:0000313" key="3">
    <source>
        <dbReference type="Proteomes" id="UP000282106"/>
    </source>
</evidence>
<dbReference type="Pfam" id="PF06980">
    <property type="entry name" value="DUF1302"/>
    <property type="match status" value="1"/>
</dbReference>
<gene>
    <name evidence="2" type="ORF">ED208_07790</name>
</gene>
<comment type="caution">
    <text evidence="2">The sequence shown here is derived from an EMBL/GenBank/DDBJ whole genome shotgun (WGS) entry which is preliminary data.</text>
</comment>
<name>A0A3N0VDX8_9GAMM</name>
<sequence length="835" mass="90940">MRTHRRPSTLLAALALALSAGSAQAVNLNFESLGIEGTLNNTVTVGAQWRMETRSGDLVGKANLNQGVCRGVYQSCQGLFKDQIYPSEQLARSPGAASMRTDNGNLNYDRYDMTQGGVRLTQDITLNKGDFGFFARAISFYDVLNDQKKDYYPSLITTDNAGRVGITGDPVANRYFTRVYGPGETTELERTDSTLRRQLVADVQLLDFNFFGKLPIPFTDKEFAFKLGRQNVNWGESTLLVINSLNQAQPVNANNLNRFGFMVEEVFTPVNMAFFSFEPYENGTLEAFYQLEWKPVEIPAPGSYLSSNDIGTDNVMNYVNLSFGGSADDKDKVGYYLDNPLSLVTGTTANISRLPDRDPGSAGQFGVALKTYFEDLNGGTEIGLYFMNYHSRLPYVSFKAGQASCARREGNALGIDATNSAQIFQTCPNLPVLTVPSALNQFRLDLLDTIGRNPEILLNNDLGLGLDPAALGVLTSLLTGGDASDPDDLVKLDSGPFFLEYPKNIQLFGASFNTTAGDYSFQGEVAYRPNLPLQVSVIDVAFAAAQPFLTRCGGKAADGSTINCAGSSAGRGWAENGTRVDYDRSDADPNCVANGNCDTVNLLLGSAPNSARSFPSFLWAYRGREAGEATPGEYIQGYERFDVLQYNLGITRIFGATENPFGADQIISLVEIGATHVPNMPSVDVLQIDAPGVYYHASAGADGSGADGSRQACVTNPNCVVGPDGGRFNPHQANLEAFADPFSWGYRFVNIVKYESLLPGISLQPFLVFAHDVNGTAPGPGENFIQGRKSMSANFEVRYKSDFSFTAGYNWYWGGGENNLIHDRDNLQLYARYLF</sequence>
<reference evidence="2 3" key="1">
    <citation type="submission" date="2018-10" db="EMBL/GenBank/DDBJ databases">
        <authorList>
            <person name="Chen W.-M."/>
        </authorList>
    </citation>
    <scope>NUCLEOTIDE SEQUENCE [LARGE SCALE GENOMIC DNA]</scope>
    <source>
        <strain evidence="2 3">THS-13</strain>
    </source>
</reference>
<feature type="chain" id="PRO_5017965631" evidence="1">
    <location>
        <begin position="26"/>
        <end position="835"/>
    </location>
</feature>
<dbReference type="Proteomes" id="UP000282106">
    <property type="component" value="Unassembled WGS sequence"/>
</dbReference>
<evidence type="ECO:0000256" key="1">
    <source>
        <dbReference type="SAM" id="SignalP"/>
    </source>
</evidence>
<organism evidence="2 3">
    <name type="scientific">Stagnimonas aquatica</name>
    <dbReference type="NCBI Taxonomy" id="2689987"/>
    <lineage>
        <taxon>Bacteria</taxon>
        <taxon>Pseudomonadati</taxon>
        <taxon>Pseudomonadota</taxon>
        <taxon>Gammaproteobacteria</taxon>
        <taxon>Nevskiales</taxon>
        <taxon>Nevskiaceae</taxon>
        <taxon>Stagnimonas</taxon>
    </lineage>
</organism>
<feature type="signal peptide" evidence="1">
    <location>
        <begin position="1"/>
        <end position="25"/>
    </location>
</feature>
<keyword evidence="1" id="KW-0732">Signal</keyword>
<evidence type="ECO:0000313" key="2">
    <source>
        <dbReference type="EMBL" id="ROH90875.1"/>
    </source>
</evidence>
<dbReference type="EMBL" id="RJVO01000003">
    <property type="protein sequence ID" value="ROH90875.1"/>
    <property type="molecule type" value="Genomic_DNA"/>
</dbReference>
<protein>
    <submittedName>
        <fullName evidence="2">DUF1302 family protein</fullName>
    </submittedName>
</protein>
<dbReference type="InParanoid" id="A0A3N0VDX8"/>
<accession>A0A3N0VDX8</accession>
<dbReference type="RefSeq" id="WP_123211330.1">
    <property type="nucleotide sequence ID" value="NZ_RJVO01000003.1"/>
</dbReference>
<keyword evidence="3" id="KW-1185">Reference proteome</keyword>
<dbReference type="InterPro" id="IPR010727">
    <property type="entry name" value="DUF1302"/>
</dbReference>
<dbReference type="AlphaFoldDB" id="A0A3N0VDX8"/>
<proteinExistence type="predicted"/>